<accession>A0ABY4NPD1</accession>
<keyword evidence="1" id="KW-0732">Signal</keyword>
<sequence length="207" mass="21750">MRTLRCAAVLAAALASAVLASGAASAAPQPQRAAVDLDGDGTPDLATLTTTGDYTQRLEFTVRGVTTAVDLPGDPAPMRVTDIDGDGRQEVIVLETAGANTLWYGVWDHDGTGPRTLSTTDGEKLYLYEGGGVTTRLGYECADNSSGGRDLITLAALMDDNTSAMTYSGQRVLYEIHDGTAREVTTYTITSAPQDDPVLRTTPESCV</sequence>
<reference evidence="2" key="1">
    <citation type="submission" date="2022-01" db="EMBL/GenBank/DDBJ databases">
        <title>PSI-footprinting approach for the identification of protein synthesis inhibitor producers.</title>
        <authorList>
            <person name="Handel F."/>
            <person name="Kulik A."/>
            <person name="Wex K.W."/>
            <person name="Berscheid A."/>
            <person name="Saur J.S."/>
            <person name="Winkler A."/>
            <person name="Wibberg D."/>
            <person name="Kalinowski J."/>
            <person name="Broetz-Oesterhelt H."/>
            <person name="Mast Y."/>
        </authorList>
    </citation>
    <scope>NUCLEOTIDE SEQUENCE</scope>
    <source>
        <strain evidence="2">KNN 49.3e</strain>
    </source>
</reference>
<feature type="chain" id="PRO_5045621781" evidence="1">
    <location>
        <begin position="27"/>
        <end position="207"/>
    </location>
</feature>
<name>A0ABY4NPD1_9PSEU</name>
<organism evidence="2 3">
    <name type="scientific">Amycolatopsis thermalba</name>
    <dbReference type="NCBI Taxonomy" id="944492"/>
    <lineage>
        <taxon>Bacteria</taxon>
        <taxon>Bacillati</taxon>
        <taxon>Actinomycetota</taxon>
        <taxon>Actinomycetes</taxon>
        <taxon>Pseudonocardiales</taxon>
        <taxon>Pseudonocardiaceae</taxon>
        <taxon>Amycolatopsis</taxon>
    </lineage>
</organism>
<dbReference type="RefSeq" id="WP_162830972.1">
    <property type="nucleotide sequence ID" value="NZ_CP091196.1"/>
</dbReference>
<dbReference type="SUPFAM" id="SSF69318">
    <property type="entry name" value="Integrin alpha N-terminal domain"/>
    <property type="match status" value="1"/>
</dbReference>
<evidence type="ECO:0000313" key="2">
    <source>
        <dbReference type="EMBL" id="UQS21928.1"/>
    </source>
</evidence>
<dbReference type="Proteomes" id="UP000830158">
    <property type="component" value="Chromosome"/>
</dbReference>
<dbReference type="InterPro" id="IPR028994">
    <property type="entry name" value="Integrin_alpha_N"/>
</dbReference>
<evidence type="ECO:0000313" key="3">
    <source>
        <dbReference type="Proteomes" id="UP000830158"/>
    </source>
</evidence>
<dbReference type="EMBL" id="CP091196">
    <property type="protein sequence ID" value="UQS21928.1"/>
    <property type="molecule type" value="Genomic_DNA"/>
</dbReference>
<feature type="signal peptide" evidence="1">
    <location>
        <begin position="1"/>
        <end position="26"/>
    </location>
</feature>
<keyword evidence="3" id="KW-1185">Reference proteome</keyword>
<evidence type="ECO:0000256" key="1">
    <source>
        <dbReference type="SAM" id="SignalP"/>
    </source>
</evidence>
<proteinExistence type="predicted"/>
<protein>
    <submittedName>
        <fullName evidence="2">VCBS repeat-containing protein</fullName>
    </submittedName>
</protein>
<gene>
    <name evidence="2" type="ORF">L1857_03360</name>
</gene>